<reference evidence="5" key="1">
    <citation type="submission" date="2017-11" db="EMBL/GenBank/DDBJ databases">
        <authorList>
            <person name="Zhu W."/>
        </authorList>
    </citation>
    <scope>NUCLEOTIDE SEQUENCE [LARGE SCALE GENOMIC DNA]</scope>
    <source>
        <strain evidence="5">160</strain>
    </source>
</reference>
<keyword evidence="5" id="KW-1185">Reference proteome</keyword>
<gene>
    <name evidence="4" type="ORF">CUC15_06585</name>
</gene>
<dbReference type="InterPro" id="IPR050832">
    <property type="entry name" value="Bact_Acetyltransf"/>
</dbReference>
<dbReference type="PANTHER" id="PTHR43877:SF2">
    <property type="entry name" value="AMINOALKYLPHOSPHONATE N-ACETYLTRANSFERASE-RELATED"/>
    <property type="match status" value="1"/>
</dbReference>
<dbReference type="Pfam" id="PF00583">
    <property type="entry name" value="Acetyltransf_1"/>
    <property type="match status" value="1"/>
</dbReference>
<dbReference type="GO" id="GO:0016747">
    <property type="term" value="F:acyltransferase activity, transferring groups other than amino-acyl groups"/>
    <property type="evidence" value="ECO:0007669"/>
    <property type="project" value="InterPro"/>
</dbReference>
<evidence type="ECO:0000256" key="2">
    <source>
        <dbReference type="ARBA" id="ARBA00023315"/>
    </source>
</evidence>
<proteinExistence type="predicted"/>
<dbReference type="AlphaFoldDB" id="A0A345PM85"/>
<keyword evidence="1 4" id="KW-0808">Transferase</keyword>
<dbReference type="KEGG" id="ocn:CUC15_06585"/>
<accession>A0A345PM85</accession>
<keyword evidence="2" id="KW-0012">Acyltransferase</keyword>
<dbReference type="PANTHER" id="PTHR43877">
    <property type="entry name" value="AMINOALKYLPHOSPHONATE N-ACETYLTRANSFERASE-RELATED-RELATED"/>
    <property type="match status" value="1"/>
</dbReference>
<dbReference type="EMBL" id="CP024848">
    <property type="protein sequence ID" value="AXI11115.1"/>
    <property type="molecule type" value="Genomic_DNA"/>
</dbReference>
<dbReference type="Proteomes" id="UP000253908">
    <property type="component" value="Chromosome"/>
</dbReference>
<dbReference type="SUPFAM" id="SSF55729">
    <property type="entry name" value="Acyl-CoA N-acyltransferases (Nat)"/>
    <property type="match status" value="1"/>
</dbReference>
<dbReference type="InterPro" id="IPR000182">
    <property type="entry name" value="GNAT_dom"/>
</dbReference>
<name>A0A345PM85_9BACI</name>
<evidence type="ECO:0000259" key="3">
    <source>
        <dbReference type="PROSITE" id="PS51186"/>
    </source>
</evidence>
<evidence type="ECO:0000313" key="5">
    <source>
        <dbReference type="Proteomes" id="UP000253908"/>
    </source>
</evidence>
<evidence type="ECO:0000313" key="4">
    <source>
        <dbReference type="EMBL" id="AXI11115.1"/>
    </source>
</evidence>
<dbReference type="Gene3D" id="3.40.630.30">
    <property type="match status" value="1"/>
</dbReference>
<dbReference type="PROSITE" id="PS51186">
    <property type="entry name" value="GNAT"/>
    <property type="match status" value="1"/>
</dbReference>
<evidence type="ECO:0000256" key="1">
    <source>
        <dbReference type="ARBA" id="ARBA00022679"/>
    </source>
</evidence>
<sequence>MSNPITVNELDPNEIERLRHVLLESYQQYEEYYTPQGWKDYANIIVSSIDNPNVDKIFVAKLNNDILGSLQLFQTAEKAYKLPELQIQAPIIRLLGVHPNARGRGVATELVKAVIKNAEVHGESHVYLHTTDFMVNAIKIYEKLGFVRDVSKDFSRNGILSKCYRFDIL</sequence>
<dbReference type="OrthoDB" id="9790865at2"/>
<dbReference type="InterPro" id="IPR016181">
    <property type="entry name" value="Acyl_CoA_acyltransferase"/>
</dbReference>
<organism evidence="4 5">
    <name type="scientific">Oceanobacillus zhaokaii</name>
    <dbReference type="NCBI Taxonomy" id="2052660"/>
    <lineage>
        <taxon>Bacteria</taxon>
        <taxon>Bacillati</taxon>
        <taxon>Bacillota</taxon>
        <taxon>Bacilli</taxon>
        <taxon>Bacillales</taxon>
        <taxon>Bacillaceae</taxon>
        <taxon>Oceanobacillus</taxon>
    </lineage>
</organism>
<dbReference type="CDD" id="cd04301">
    <property type="entry name" value="NAT_SF"/>
    <property type="match status" value="1"/>
</dbReference>
<protein>
    <submittedName>
        <fullName evidence="4">N-acetyltransferase</fullName>
    </submittedName>
</protein>
<feature type="domain" description="N-acetyltransferase" evidence="3">
    <location>
        <begin position="5"/>
        <end position="169"/>
    </location>
</feature>